<name>A0A919VPS4_9ACTN</name>
<proteinExistence type="predicted"/>
<gene>
    <name evidence="5" type="ORF">Aau02nite_59650</name>
</gene>
<evidence type="ECO:0000313" key="5">
    <source>
        <dbReference type="EMBL" id="GIM74169.1"/>
    </source>
</evidence>
<dbReference type="RefSeq" id="WP_212991878.1">
    <property type="nucleotide sequence ID" value="NZ_BAABEA010000026.1"/>
</dbReference>
<dbReference type="AlphaFoldDB" id="A0A919VPS4"/>
<evidence type="ECO:0000256" key="2">
    <source>
        <dbReference type="ARBA" id="ARBA00023125"/>
    </source>
</evidence>
<dbReference type="EMBL" id="BOQL01000049">
    <property type="protein sequence ID" value="GIM74169.1"/>
    <property type="molecule type" value="Genomic_DNA"/>
</dbReference>
<keyword evidence="3" id="KW-0804">Transcription</keyword>
<organism evidence="5 6">
    <name type="scientific">Actinoplanes auranticolor</name>
    <dbReference type="NCBI Taxonomy" id="47988"/>
    <lineage>
        <taxon>Bacteria</taxon>
        <taxon>Bacillati</taxon>
        <taxon>Actinomycetota</taxon>
        <taxon>Actinomycetes</taxon>
        <taxon>Micromonosporales</taxon>
        <taxon>Micromonosporaceae</taxon>
        <taxon>Actinoplanes</taxon>
    </lineage>
</organism>
<dbReference type="GO" id="GO:0043565">
    <property type="term" value="F:sequence-specific DNA binding"/>
    <property type="evidence" value="ECO:0007669"/>
    <property type="project" value="InterPro"/>
</dbReference>
<dbReference type="Pfam" id="PF12852">
    <property type="entry name" value="Cupin_6"/>
    <property type="match status" value="1"/>
</dbReference>
<evidence type="ECO:0000259" key="4">
    <source>
        <dbReference type="PROSITE" id="PS01124"/>
    </source>
</evidence>
<dbReference type="Pfam" id="PF12833">
    <property type="entry name" value="HTH_18"/>
    <property type="match status" value="1"/>
</dbReference>
<dbReference type="PROSITE" id="PS00041">
    <property type="entry name" value="HTH_ARAC_FAMILY_1"/>
    <property type="match status" value="1"/>
</dbReference>
<keyword evidence="2" id="KW-0238">DNA-binding</keyword>
<dbReference type="InterPro" id="IPR032783">
    <property type="entry name" value="AraC_lig"/>
</dbReference>
<keyword evidence="1" id="KW-0805">Transcription regulation</keyword>
<sequence length="294" mass="31798">MDVLSDVLAVQRTGRPRSMLLGWDAPWAQEFAEVPGAMGFQVVLHGSPWLLPPGGAAPVRLSAGDVVFRPHGRAHALADRADAVPAPCTADPGPALLARPRPQVVTLCGAYEIDPAQVHPLVHDLPEVVHLSPTEELRAAVGLLTAELERPRLGTDAVVPALLEMLLLYLLRRWYAEQPAAPTGWAAALRDPVTAAALHAMHADPGHPWTVATLAAHAGLSRAPFARRFRALVGRPPLAYLTWWRMTVAARLLRDSDATVATVARRVGYGSEFAFATAFRRRHGSAPGRYRRLT</sequence>
<dbReference type="InterPro" id="IPR009057">
    <property type="entry name" value="Homeodomain-like_sf"/>
</dbReference>
<dbReference type="InterPro" id="IPR050204">
    <property type="entry name" value="AraC_XylS_family_regulators"/>
</dbReference>
<dbReference type="SMART" id="SM00342">
    <property type="entry name" value="HTH_ARAC"/>
    <property type="match status" value="1"/>
</dbReference>
<evidence type="ECO:0000313" key="6">
    <source>
        <dbReference type="Proteomes" id="UP000681340"/>
    </source>
</evidence>
<keyword evidence="6" id="KW-1185">Reference proteome</keyword>
<reference evidence="5" key="1">
    <citation type="submission" date="2021-03" db="EMBL/GenBank/DDBJ databases">
        <title>Whole genome shotgun sequence of Actinoplanes auranticolor NBRC 12245.</title>
        <authorList>
            <person name="Komaki H."/>
            <person name="Tamura T."/>
        </authorList>
    </citation>
    <scope>NUCLEOTIDE SEQUENCE</scope>
    <source>
        <strain evidence="5">NBRC 12245</strain>
    </source>
</reference>
<dbReference type="PROSITE" id="PS01124">
    <property type="entry name" value="HTH_ARAC_FAMILY_2"/>
    <property type="match status" value="1"/>
</dbReference>
<dbReference type="InterPro" id="IPR018062">
    <property type="entry name" value="HTH_AraC-typ_CS"/>
</dbReference>
<dbReference type="InterPro" id="IPR018060">
    <property type="entry name" value="HTH_AraC"/>
</dbReference>
<comment type="caution">
    <text evidence="5">The sequence shown here is derived from an EMBL/GenBank/DDBJ whole genome shotgun (WGS) entry which is preliminary data.</text>
</comment>
<dbReference type="PANTHER" id="PTHR46796">
    <property type="entry name" value="HTH-TYPE TRANSCRIPTIONAL ACTIVATOR RHAS-RELATED"/>
    <property type="match status" value="1"/>
</dbReference>
<dbReference type="Gene3D" id="1.10.10.60">
    <property type="entry name" value="Homeodomain-like"/>
    <property type="match status" value="2"/>
</dbReference>
<evidence type="ECO:0000256" key="1">
    <source>
        <dbReference type="ARBA" id="ARBA00023015"/>
    </source>
</evidence>
<evidence type="ECO:0000256" key="3">
    <source>
        <dbReference type="ARBA" id="ARBA00023163"/>
    </source>
</evidence>
<dbReference type="SUPFAM" id="SSF46689">
    <property type="entry name" value="Homeodomain-like"/>
    <property type="match status" value="2"/>
</dbReference>
<protein>
    <submittedName>
        <fullName evidence="5">AraC family transcriptional regulator</fullName>
    </submittedName>
</protein>
<dbReference type="PANTHER" id="PTHR46796:SF13">
    <property type="entry name" value="HTH-TYPE TRANSCRIPTIONAL ACTIVATOR RHAS"/>
    <property type="match status" value="1"/>
</dbReference>
<dbReference type="Proteomes" id="UP000681340">
    <property type="component" value="Unassembled WGS sequence"/>
</dbReference>
<feature type="domain" description="HTH araC/xylS-type" evidence="4">
    <location>
        <begin position="195"/>
        <end position="293"/>
    </location>
</feature>
<accession>A0A919VPS4</accession>
<dbReference type="GO" id="GO:0003700">
    <property type="term" value="F:DNA-binding transcription factor activity"/>
    <property type="evidence" value="ECO:0007669"/>
    <property type="project" value="InterPro"/>
</dbReference>